<dbReference type="Proteomes" id="UP000285023">
    <property type="component" value="Unassembled WGS sequence"/>
</dbReference>
<dbReference type="GO" id="GO:0005576">
    <property type="term" value="C:extracellular region"/>
    <property type="evidence" value="ECO:0007669"/>
    <property type="project" value="UniProtKB-SubCell"/>
</dbReference>
<dbReference type="Pfam" id="PF17892">
    <property type="entry name" value="Cadherin_5"/>
    <property type="match status" value="1"/>
</dbReference>
<dbReference type="InterPro" id="IPR011049">
    <property type="entry name" value="Serralysin-like_metalloprot_C"/>
</dbReference>
<name>A0A418Q0X6_9SPHN</name>
<dbReference type="PROSITE" id="PS00018">
    <property type="entry name" value="EF_HAND_1"/>
    <property type="match status" value="2"/>
</dbReference>
<dbReference type="PRINTS" id="PR00313">
    <property type="entry name" value="CABNDNGRPT"/>
</dbReference>
<organism evidence="4 5">
    <name type="scientific">Sphingomonas edaphi</name>
    <dbReference type="NCBI Taxonomy" id="2315689"/>
    <lineage>
        <taxon>Bacteria</taxon>
        <taxon>Pseudomonadati</taxon>
        <taxon>Pseudomonadota</taxon>
        <taxon>Alphaproteobacteria</taxon>
        <taxon>Sphingomonadales</taxon>
        <taxon>Sphingomonadaceae</taxon>
        <taxon>Sphingomonas</taxon>
    </lineage>
</organism>
<dbReference type="AlphaFoldDB" id="A0A418Q0X6"/>
<dbReference type="InterPro" id="IPR041690">
    <property type="entry name" value="Cadherin_5"/>
</dbReference>
<evidence type="ECO:0000259" key="3">
    <source>
        <dbReference type="Pfam" id="PF17892"/>
    </source>
</evidence>
<dbReference type="NCBIfam" id="TIGR01965">
    <property type="entry name" value="VCBS_repeat"/>
    <property type="match status" value="1"/>
</dbReference>
<evidence type="ECO:0000313" key="5">
    <source>
        <dbReference type="Proteomes" id="UP000285023"/>
    </source>
</evidence>
<dbReference type="PANTHER" id="PTHR38340:SF1">
    <property type="entry name" value="S-LAYER PROTEIN"/>
    <property type="match status" value="1"/>
</dbReference>
<dbReference type="GO" id="GO:0005509">
    <property type="term" value="F:calcium ion binding"/>
    <property type="evidence" value="ECO:0007669"/>
    <property type="project" value="InterPro"/>
</dbReference>
<dbReference type="InterPro" id="IPR010221">
    <property type="entry name" value="VCBS_dom"/>
</dbReference>
<reference evidence="4 5" key="1">
    <citation type="submission" date="2018-09" db="EMBL/GenBank/DDBJ databases">
        <title>Sphingomonas sp. DAC4.</title>
        <authorList>
            <person name="Seo T."/>
        </authorList>
    </citation>
    <scope>NUCLEOTIDE SEQUENCE [LARGE SCALE GENOMIC DNA]</scope>
    <source>
        <strain evidence="4 5">DAC4</strain>
    </source>
</reference>
<evidence type="ECO:0000256" key="1">
    <source>
        <dbReference type="ARBA" id="ARBA00004613"/>
    </source>
</evidence>
<comment type="caution">
    <text evidence="4">The sequence shown here is derived from an EMBL/GenBank/DDBJ whole genome shotgun (WGS) entry which is preliminary data.</text>
</comment>
<dbReference type="EMBL" id="QXTF01000001">
    <property type="protein sequence ID" value="RIX31463.1"/>
    <property type="molecule type" value="Genomic_DNA"/>
</dbReference>
<dbReference type="RefSeq" id="WP_199662317.1">
    <property type="nucleotide sequence ID" value="NZ_QXTF01000001.1"/>
</dbReference>
<dbReference type="Pfam" id="PF00353">
    <property type="entry name" value="HemolysinCabind"/>
    <property type="match status" value="3"/>
</dbReference>
<dbReference type="InterPro" id="IPR001343">
    <property type="entry name" value="Hemolysn_Ca-bd"/>
</dbReference>
<dbReference type="InterPro" id="IPR018247">
    <property type="entry name" value="EF_Hand_1_Ca_BS"/>
</dbReference>
<dbReference type="SUPFAM" id="SSF51120">
    <property type="entry name" value="beta-Roll"/>
    <property type="match status" value="2"/>
</dbReference>
<evidence type="ECO:0000313" key="4">
    <source>
        <dbReference type="EMBL" id="RIX31463.1"/>
    </source>
</evidence>
<feature type="domain" description="Cadherin-like" evidence="3">
    <location>
        <begin position="42"/>
        <end position="142"/>
    </location>
</feature>
<accession>A0A418Q0X6</accession>
<gene>
    <name evidence="4" type="ORF">D3M59_00005</name>
</gene>
<dbReference type="PROSITE" id="PS00330">
    <property type="entry name" value="HEMOLYSIN_CALCIUM"/>
    <property type="match status" value="3"/>
</dbReference>
<protein>
    <submittedName>
        <fullName evidence="4">Calcium-binding protein</fullName>
    </submittedName>
</protein>
<keyword evidence="5" id="KW-1185">Reference proteome</keyword>
<sequence length="906" mass="89792">AAIEALDAGETPSDVFTVSVSDGDGPLVTQSYTVNLTGADDNIAPIANSDVIWVSNNTTVTLSNDVLLGNDIDVDGIALILTNVVVTTGLLASPVVLNANGTFTFTTGAAGGTVGTPTVVTLTYSTDDGAGGTTTGSVTVNIITTTSGVDSLNLTAVPAYQASFIQGLAGADTLTDGTGVSTLLGGDGADNLTGNAGNDLLIGGDNNDVLDGGSGNDILRGGFGNNDEMNGGAGSEDLLDFSDGTAAVTFTLVQSAVFTSIANGTGGLGNNDKYMNMEGVIGTSQGDTLTGSANNDILRGGGGNDTLNGGGGLGDLIDFRDGTAGITFTLVQGGGATVFNASAAGLGSDTYSNIEGVIGTVFNDILTGSSGNDILRGDGGNDVINGADGDDTLVGGAGADTITGGLGNDVFVLTTPLNAVDTIVDYSGSVGNADVIDITAILNVPGAVDPINDGYLRVTTTGLLQVDLDGGGNNWITLANINTGVSPTVRYIDGGVITNIVVAPVAPPIALDLDGDGFVSFTGTDGGAVFDYGYGTVSTAWVAGNDGILVRDANGDGHISSNEIVFATTGSDLEGLATYDTNQDGQLSAADSQFAEFGVWQDADSDGQVDAGELQSLAAHSIASISLSSDGVAYSAANGDVQVVGTGSYTRTDGSTGVLADAVFATGNQLAANDPRLAPAAGNTAILAAAAAAVGLASMPAHAQPADSEADGSFRGELQETLILRSHADWTGLSNAASDVSGLHADGLASFYPAMPDPSQMGATPSGSNHSLIGSEVAVRAEAAFIPMEMSEAVHVSSAPVAMAMVAMPSAELLAAAVHGSGAQPHGQVAAVIADAFAGDSHATAIDALLDVVTSQHNADGSGGGSASLAHLASAPWLAAPEYGQLALHMQHAELLVAHPDVLPPT</sequence>
<dbReference type="InterPro" id="IPR050557">
    <property type="entry name" value="RTX_toxin/Mannuronan_C5-epim"/>
</dbReference>
<feature type="non-terminal residue" evidence="4">
    <location>
        <position position="1"/>
    </location>
</feature>
<evidence type="ECO:0000256" key="2">
    <source>
        <dbReference type="ARBA" id="ARBA00022525"/>
    </source>
</evidence>
<dbReference type="PANTHER" id="PTHR38340">
    <property type="entry name" value="S-LAYER PROTEIN"/>
    <property type="match status" value="1"/>
</dbReference>
<keyword evidence="2" id="KW-0964">Secreted</keyword>
<comment type="subcellular location">
    <subcellularLocation>
        <location evidence="1">Secreted</location>
    </subcellularLocation>
</comment>
<dbReference type="InterPro" id="IPR018511">
    <property type="entry name" value="Hemolysin-typ_Ca-bd_CS"/>
</dbReference>
<dbReference type="Gene3D" id="2.150.10.10">
    <property type="entry name" value="Serralysin-like metalloprotease, C-terminal"/>
    <property type="match status" value="3"/>
</dbReference>
<proteinExistence type="predicted"/>